<feature type="domain" description="Replication factor A C-terminal" evidence="15">
    <location>
        <begin position="508"/>
        <end position="653"/>
    </location>
</feature>
<dbReference type="InterPro" id="IPR031657">
    <property type="entry name" value="REPA_OB_2"/>
</dbReference>
<feature type="domain" description="Replication protein A OB" evidence="16">
    <location>
        <begin position="362"/>
        <end position="449"/>
    </location>
</feature>
<comment type="similarity">
    <text evidence="2 11">Belongs to the replication factor A protein 1 family.</text>
</comment>
<evidence type="ECO:0000256" key="5">
    <source>
        <dbReference type="ARBA" id="ARBA00022771"/>
    </source>
</evidence>
<comment type="subunit">
    <text evidence="10 11">Component of the heterotrimeric canonical replication protein A complex (RPA).</text>
</comment>
<comment type="subcellular location">
    <subcellularLocation>
        <location evidence="1 11">Nucleus</location>
    </subcellularLocation>
</comment>
<keyword evidence="3 11" id="KW-0235">DNA replication</keyword>
<evidence type="ECO:0000256" key="7">
    <source>
        <dbReference type="ARBA" id="ARBA00023125"/>
    </source>
</evidence>
<accession>A0A194RD57</accession>
<dbReference type="GO" id="GO:0006281">
    <property type="term" value="P:DNA repair"/>
    <property type="evidence" value="ECO:0007669"/>
    <property type="project" value="InterPro"/>
</dbReference>
<feature type="region of interest" description="Disordered" evidence="12">
    <location>
        <begin position="113"/>
        <end position="156"/>
    </location>
</feature>
<dbReference type="SUPFAM" id="SSF50249">
    <property type="entry name" value="Nucleic acid-binding proteins"/>
    <property type="match status" value="4"/>
</dbReference>
<evidence type="ECO:0000256" key="11">
    <source>
        <dbReference type="RuleBase" id="RU364130"/>
    </source>
</evidence>
<dbReference type="FunFam" id="2.40.50.140:FF:000117">
    <property type="entry name" value="Replication protein A subunit"/>
    <property type="match status" value="1"/>
</dbReference>
<dbReference type="PANTHER" id="PTHR47165">
    <property type="entry name" value="OS03G0429900 PROTEIN"/>
    <property type="match status" value="1"/>
</dbReference>
<dbReference type="FunCoup" id="A0A194RD57">
    <property type="interactions" value="2107"/>
</dbReference>
<evidence type="ECO:0000256" key="10">
    <source>
        <dbReference type="ARBA" id="ARBA00062035"/>
    </source>
</evidence>
<dbReference type="GO" id="GO:0005634">
    <property type="term" value="C:nucleus"/>
    <property type="evidence" value="ECO:0007669"/>
    <property type="project" value="UniProtKB-SubCell"/>
</dbReference>
<keyword evidence="5 11" id="KW-0863">Zinc-finger</keyword>
<evidence type="ECO:0000256" key="12">
    <source>
        <dbReference type="SAM" id="MobiDB-lite"/>
    </source>
</evidence>
<dbReference type="Pfam" id="PF08646">
    <property type="entry name" value="Rep_fac-A_C"/>
    <property type="match status" value="1"/>
</dbReference>
<dbReference type="STRING" id="76193.A0A194RD57"/>
<evidence type="ECO:0000256" key="2">
    <source>
        <dbReference type="ARBA" id="ARBA00005690"/>
    </source>
</evidence>
<gene>
    <name evidence="17" type="ORF">RR48_09237</name>
</gene>
<dbReference type="CDD" id="cd04474">
    <property type="entry name" value="RPA1_DBD_A"/>
    <property type="match status" value="1"/>
</dbReference>
<dbReference type="InterPro" id="IPR007199">
    <property type="entry name" value="Rep_factor-A_N"/>
</dbReference>
<keyword evidence="4 11" id="KW-0479">Metal-binding</keyword>
<sequence>MSYKLSEGALEVIMNGGRYDKPVMQILGNKKIQGSGANERFRLLVSDGKHSLSFAMLATQLNDKLKTGELSDYSVVQVDRFITSIIKPNAEKRVMILLEITILAPGSEVGKKLGNPQTWTEDSAHAPSQAVTPAPQANPRPAPIVKPTSNQQLDSSMLSSQMTHPIASLSPYQNKWVIKARVMNKSAIRTWSNARGEGKLFSMDLCDDSGEIRATAFKNECDKFYDMIEVDKVYYISRCILKPANKQFTSLKNDYEMTFTADTVVSECVEDASTVPSVKFDFVPISEIANRSPDSLLGPGFESQCTNVFFEFQFTYVHLSDVLTVKENMQRCNLHISEKKFKDMCDVNPHVACRVDYGLITSKVDMIGVCKSAADVQELTAKSTGRLLKKREVTLVDSSGAAITLTLWGNEAEKFDGSTNPVIAAKGARLTEFNGSKSLSCLSSTMVRLNPDLPETHRLRGWYDNGGADCDIVNISARSGAYGGGSGEWVTFAEAEARQLGAGERGDYFCLLGALTFTFSDNAVYKACPQEQCNKKLIDQENGLYRCEKCNREYPNYKYRLLLGANVSDPTGDQRVTAFNEAAESILGKTAAEIGQMFEYDKAAYSQLFEEVKFKTFVFKFRTKMETYSDEARLKTIVMSATPVDYKDANARLVKSIKALSGVEL</sequence>
<dbReference type="FunFam" id="2.40.50.140:FF:000041">
    <property type="entry name" value="Replication protein A subunit"/>
    <property type="match status" value="1"/>
</dbReference>
<evidence type="ECO:0000259" key="13">
    <source>
        <dbReference type="Pfam" id="PF01336"/>
    </source>
</evidence>
<evidence type="ECO:0000313" key="17">
    <source>
        <dbReference type="EMBL" id="KPJ15210.1"/>
    </source>
</evidence>
<name>A0A194RD57_PAPMA</name>
<evidence type="ECO:0000259" key="16">
    <source>
        <dbReference type="Pfam" id="PF16900"/>
    </source>
</evidence>
<dbReference type="EMBL" id="KQ460397">
    <property type="protein sequence ID" value="KPJ15210.1"/>
    <property type="molecule type" value="Genomic_DNA"/>
</dbReference>
<feature type="domain" description="Replication factor-A protein 1 N-terminal" evidence="14">
    <location>
        <begin position="5"/>
        <end position="104"/>
    </location>
</feature>
<dbReference type="GO" id="GO:0008270">
    <property type="term" value="F:zinc ion binding"/>
    <property type="evidence" value="ECO:0007669"/>
    <property type="project" value="UniProtKB-KW"/>
</dbReference>
<dbReference type="CDD" id="cd04477">
    <property type="entry name" value="RPA1N"/>
    <property type="match status" value="1"/>
</dbReference>
<feature type="domain" description="OB" evidence="13">
    <location>
        <begin position="176"/>
        <end position="256"/>
    </location>
</feature>
<dbReference type="CDD" id="cd04475">
    <property type="entry name" value="RPA1_DBD_B"/>
    <property type="match status" value="1"/>
</dbReference>
<protein>
    <recommendedName>
        <fullName evidence="11">Replication protein A subunit</fullName>
    </recommendedName>
</protein>
<evidence type="ECO:0000259" key="15">
    <source>
        <dbReference type="Pfam" id="PF08646"/>
    </source>
</evidence>
<dbReference type="Pfam" id="PF01336">
    <property type="entry name" value="tRNA_anti-codon"/>
    <property type="match status" value="1"/>
</dbReference>
<keyword evidence="8 11" id="KW-0539">Nucleus</keyword>
<dbReference type="CDD" id="cd04476">
    <property type="entry name" value="RPA1_DBD_C"/>
    <property type="match status" value="1"/>
</dbReference>
<dbReference type="InParanoid" id="A0A194RD57"/>
<keyword evidence="18" id="KW-1185">Reference proteome</keyword>
<evidence type="ECO:0000313" key="18">
    <source>
        <dbReference type="Proteomes" id="UP000053240"/>
    </source>
</evidence>
<dbReference type="GO" id="GO:0006260">
    <property type="term" value="P:DNA replication"/>
    <property type="evidence" value="ECO:0007669"/>
    <property type="project" value="UniProtKB-KW"/>
</dbReference>
<dbReference type="AlphaFoldDB" id="A0A194RD57"/>
<dbReference type="Gene3D" id="2.40.50.140">
    <property type="entry name" value="Nucleic acid-binding proteins"/>
    <property type="match status" value="4"/>
</dbReference>
<dbReference type="Proteomes" id="UP000053240">
    <property type="component" value="Unassembled WGS sequence"/>
</dbReference>
<dbReference type="InterPro" id="IPR012340">
    <property type="entry name" value="NA-bd_OB-fold"/>
</dbReference>
<dbReference type="Pfam" id="PF04057">
    <property type="entry name" value="Rep-A_N"/>
    <property type="match status" value="1"/>
</dbReference>
<organism evidence="17 18">
    <name type="scientific">Papilio machaon</name>
    <name type="common">Old World swallowtail butterfly</name>
    <dbReference type="NCBI Taxonomy" id="76193"/>
    <lineage>
        <taxon>Eukaryota</taxon>
        <taxon>Metazoa</taxon>
        <taxon>Ecdysozoa</taxon>
        <taxon>Arthropoda</taxon>
        <taxon>Hexapoda</taxon>
        <taxon>Insecta</taxon>
        <taxon>Pterygota</taxon>
        <taxon>Neoptera</taxon>
        <taxon>Endopterygota</taxon>
        <taxon>Lepidoptera</taxon>
        <taxon>Glossata</taxon>
        <taxon>Ditrysia</taxon>
        <taxon>Papilionoidea</taxon>
        <taxon>Papilionidae</taxon>
        <taxon>Papilioninae</taxon>
        <taxon>Papilio</taxon>
    </lineage>
</organism>
<keyword evidence="7 11" id="KW-0238">DNA-binding</keyword>
<evidence type="ECO:0000256" key="4">
    <source>
        <dbReference type="ARBA" id="ARBA00022723"/>
    </source>
</evidence>
<evidence type="ECO:0000256" key="3">
    <source>
        <dbReference type="ARBA" id="ARBA00022705"/>
    </source>
</evidence>
<dbReference type="InterPro" id="IPR047192">
    <property type="entry name" value="Euk_RPA1_DBD_C"/>
</dbReference>
<dbReference type="NCBIfam" id="TIGR00617">
    <property type="entry name" value="rpa1"/>
    <property type="match status" value="1"/>
</dbReference>
<comment type="function">
    <text evidence="9 11">As part of the heterotrimeric replication protein A complex (RPA/RP-A), binds and stabilizes single-stranded DNA intermediates, that form during DNA replication or upon DNA stress. It prevents their reannealing and in parallel, recruits and activates different proteins and complexes involved in DNA metabolism. Thereby, it plays an essential role both in DNA replication and the cellular response to DNA damage.</text>
</comment>
<proteinExistence type="inferred from homology"/>
<dbReference type="Pfam" id="PF16900">
    <property type="entry name" value="REPA_OB_2"/>
    <property type="match status" value="1"/>
</dbReference>
<dbReference type="GO" id="GO:0003677">
    <property type="term" value="F:DNA binding"/>
    <property type="evidence" value="ECO:0007669"/>
    <property type="project" value="UniProtKB-KW"/>
</dbReference>
<dbReference type="InterPro" id="IPR013955">
    <property type="entry name" value="Rep_factor-A_C"/>
</dbReference>
<keyword evidence="6 11" id="KW-0862">Zinc</keyword>
<evidence type="ECO:0000256" key="9">
    <source>
        <dbReference type="ARBA" id="ARBA00058595"/>
    </source>
</evidence>
<evidence type="ECO:0000256" key="1">
    <source>
        <dbReference type="ARBA" id="ARBA00004123"/>
    </source>
</evidence>
<dbReference type="InterPro" id="IPR004365">
    <property type="entry name" value="NA-bd_OB_tRNA"/>
</dbReference>
<evidence type="ECO:0000256" key="6">
    <source>
        <dbReference type="ARBA" id="ARBA00022833"/>
    </source>
</evidence>
<evidence type="ECO:0000256" key="8">
    <source>
        <dbReference type="ARBA" id="ARBA00023242"/>
    </source>
</evidence>
<dbReference type="PANTHER" id="PTHR47165:SF4">
    <property type="entry name" value="OS03G0429900 PROTEIN"/>
    <property type="match status" value="1"/>
</dbReference>
<evidence type="ECO:0000259" key="14">
    <source>
        <dbReference type="Pfam" id="PF04057"/>
    </source>
</evidence>
<dbReference type="GO" id="GO:0006310">
    <property type="term" value="P:DNA recombination"/>
    <property type="evidence" value="ECO:0007669"/>
    <property type="project" value="InterPro"/>
</dbReference>
<reference evidence="17 18" key="1">
    <citation type="journal article" date="2015" name="Nat. Commun.">
        <title>Outbred genome sequencing and CRISPR/Cas9 gene editing in butterflies.</title>
        <authorList>
            <person name="Li X."/>
            <person name="Fan D."/>
            <person name="Zhang W."/>
            <person name="Liu G."/>
            <person name="Zhang L."/>
            <person name="Zhao L."/>
            <person name="Fang X."/>
            <person name="Chen L."/>
            <person name="Dong Y."/>
            <person name="Chen Y."/>
            <person name="Ding Y."/>
            <person name="Zhao R."/>
            <person name="Feng M."/>
            <person name="Zhu Y."/>
            <person name="Feng Y."/>
            <person name="Jiang X."/>
            <person name="Zhu D."/>
            <person name="Xiang H."/>
            <person name="Feng X."/>
            <person name="Li S."/>
            <person name="Wang J."/>
            <person name="Zhang G."/>
            <person name="Kronforst M.R."/>
            <person name="Wang W."/>
        </authorList>
    </citation>
    <scope>NUCLEOTIDE SEQUENCE [LARGE SCALE GENOMIC DNA]</scope>
    <source>
        <strain evidence="17">Ya'a_city_454_Pm</strain>
        <tissue evidence="17">Whole body</tissue>
    </source>
</reference>
<dbReference type="InterPro" id="IPR004591">
    <property type="entry name" value="Rfa1"/>
</dbReference>
<dbReference type="FunFam" id="2.40.50.140:FF:000090">
    <property type="entry name" value="Replication protein A subunit"/>
    <property type="match status" value="1"/>
</dbReference>
<dbReference type="FunFam" id="2.40.50.140:FF:000064">
    <property type="entry name" value="Replication protein A subunit"/>
    <property type="match status" value="1"/>
</dbReference>